<feature type="domain" description="Saposin B-type" evidence="4">
    <location>
        <begin position="44"/>
        <end position="121"/>
    </location>
</feature>
<feature type="chain" id="PRO_5047088540" description="Saposin B-type domain-containing protein" evidence="3">
    <location>
        <begin position="16"/>
        <end position="121"/>
    </location>
</feature>
<dbReference type="Proteomes" id="UP001281761">
    <property type="component" value="Unassembled WGS sequence"/>
</dbReference>
<name>A0ABQ9WVI6_9EUKA</name>
<feature type="signal peptide" evidence="3">
    <location>
        <begin position="1"/>
        <end position="15"/>
    </location>
</feature>
<accession>A0ABQ9WVI6</accession>
<evidence type="ECO:0000256" key="1">
    <source>
        <dbReference type="ARBA" id="ARBA00023157"/>
    </source>
</evidence>
<evidence type="ECO:0000256" key="3">
    <source>
        <dbReference type="SAM" id="SignalP"/>
    </source>
</evidence>
<evidence type="ECO:0000259" key="4">
    <source>
        <dbReference type="PROSITE" id="PS50015"/>
    </source>
</evidence>
<dbReference type="Gene3D" id="1.10.225.10">
    <property type="entry name" value="Saposin-like"/>
    <property type="match status" value="1"/>
</dbReference>
<sequence>MFSVLALALINSAFSWNEDFDYDYDFDEYALDEEYPYTLEELDSATKCEICVDLVTASENFVQTYGGKYLKDFIRNKACTKVPELLKDACADIGEKVIEVALRELVKLLDPSKVCKKIKMC</sequence>
<dbReference type="SMART" id="SM00741">
    <property type="entry name" value="SapB"/>
    <property type="match status" value="1"/>
</dbReference>
<dbReference type="PRINTS" id="PR01797">
    <property type="entry name" value="SAPOSIN"/>
</dbReference>
<dbReference type="SUPFAM" id="SSF47862">
    <property type="entry name" value="Saposin"/>
    <property type="match status" value="1"/>
</dbReference>
<keyword evidence="1" id="KW-1015">Disulfide bond</keyword>
<keyword evidence="6" id="KW-1185">Reference proteome</keyword>
<evidence type="ECO:0000313" key="6">
    <source>
        <dbReference type="Proteomes" id="UP001281761"/>
    </source>
</evidence>
<organism evidence="5 6">
    <name type="scientific">Blattamonas nauphoetae</name>
    <dbReference type="NCBI Taxonomy" id="2049346"/>
    <lineage>
        <taxon>Eukaryota</taxon>
        <taxon>Metamonada</taxon>
        <taxon>Preaxostyla</taxon>
        <taxon>Oxymonadida</taxon>
        <taxon>Blattamonas</taxon>
    </lineage>
</organism>
<dbReference type="InterPro" id="IPR008139">
    <property type="entry name" value="SaposinB_dom"/>
</dbReference>
<dbReference type="PROSITE" id="PS50015">
    <property type="entry name" value="SAP_B"/>
    <property type="match status" value="1"/>
</dbReference>
<dbReference type="InterPro" id="IPR011001">
    <property type="entry name" value="Saposin-like"/>
</dbReference>
<keyword evidence="3" id="KW-0732">Signal</keyword>
<evidence type="ECO:0000313" key="5">
    <source>
        <dbReference type="EMBL" id="KAK2943508.1"/>
    </source>
</evidence>
<comment type="caution">
    <text evidence="5">The sequence shown here is derived from an EMBL/GenBank/DDBJ whole genome shotgun (WGS) entry which is preliminary data.</text>
</comment>
<gene>
    <name evidence="5" type="ORF">BLNAU_21577</name>
</gene>
<proteinExistence type="predicted"/>
<keyword evidence="2" id="KW-0325">Glycoprotein</keyword>
<dbReference type="InterPro" id="IPR008373">
    <property type="entry name" value="Saposin"/>
</dbReference>
<reference evidence="5 6" key="1">
    <citation type="journal article" date="2022" name="bioRxiv">
        <title>Genomics of Preaxostyla Flagellates Illuminates Evolutionary Transitions and the Path Towards Mitochondrial Loss.</title>
        <authorList>
            <person name="Novak L.V.F."/>
            <person name="Treitli S.C."/>
            <person name="Pyrih J."/>
            <person name="Halakuc P."/>
            <person name="Pipaliya S.V."/>
            <person name="Vacek V."/>
            <person name="Brzon O."/>
            <person name="Soukal P."/>
            <person name="Eme L."/>
            <person name="Dacks J.B."/>
            <person name="Karnkowska A."/>
            <person name="Elias M."/>
            <person name="Hampl V."/>
        </authorList>
    </citation>
    <scope>NUCLEOTIDE SEQUENCE [LARGE SCALE GENOMIC DNA]</scope>
    <source>
        <strain evidence="5">NAU3</strain>
        <tissue evidence="5">Gut</tissue>
    </source>
</reference>
<dbReference type="EMBL" id="JARBJD010000343">
    <property type="protein sequence ID" value="KAK2943508.1"/>
    <property type="molecule type" value="Genomic_DNA"/>
</dbReference>
<protein>
    <recommendedName>
        <fullName evidence="4">Saposin B-type domain-containing protein</fullName>
    </recommendedName>
</protein>
<evidence type="ECO:0000256" key="2">
    <source>
        <dbReference type="ARBA" id="ARBA00023180"/>
    </source>
</evidence>